<organism evidence="2">
    <name type="scientific">Tanacetum cinerariifolium</name>
    <name type="common">Dalmatian daisy</name>
    <name type="synonym">Chrysanthemum cinerariifolium</name>
    <dbReference type="NCBI Taxonomy" id="118510"/>
    <lineage>
        <taxon>Eukaryota</taxon>
        <taxon>Viridiplantae</taxon>
        <taxon>Streptophyta</taxon>
        <taxon>Embryophyta</taxon>
        <taxon>Tracheophyta</taxon>
        <taxon>Spermatophyta</taxon>
        <taxon>Magnoliopsida</taxon>
        <taxon>eudicotyledons</taxon>
        <taxon>Gunneridae</taxon>
        <taxon>Pentapetalae</taxon>
        <taxon>asterids</taxon>
        <taxon>campanulids</taxon>
        <taxon>Asterales</taxon>
        <taxon>Asteraceae</taxon>
        <taxon>Asteroideae</taxon>
        <taxon>Anthemideae</taxon>
        <taxon>Anthemidinae</taxon>
        <taxon>Tanacetum</taxon>
    </lineage>
</organism>
<name>A0A699IV56_TANCI</name>
<dbReference type="EMBL" id="BKCJ010337357">
    <property type="protein sequence ID" value="GEZ88614.1"/>
    <property type="molecule type" value="Genomic_DNA"/>
</dbReference>
<feature type="non-terminal residue" evidence="2">
    <location>
        <position position="1"/>
    </location>
</feature>
<feature type="region of interest" description="Disordered" evidence="1">
    <location>
        <begin position="321"/>
        <end position="343"/>
    </location>
</feature>
<gene>
    <name evidence="2" type="ORF">Tci_560587</name>
</gene>
<reference evidence="2" key="1">
    <citation type="journal article" date="2019" name="Sci. Rep.">
        <title>Draft genome of Tanacetum cinerariifolium, the natural source of mosquito coil.</title>
        <authorList>
            <person name="Yamashiro T."/>
            <person name="Shiraishi A."/>
            <person name="Satake H."/>
            <person name="Nakayama K."/>
        </authorList>
    </citation>
    <scope>NUCLEOTIDE SEQUENCE</scope>
</reference>
<proteinExistence type="predicted"/>
<accession>A0A699IV56</accession>
<sequence>LGLYQVTGLEEKVLMFTLKEETNFEGDPPNNHLWFVPEDNWIGKWMKRKEARTKKESQICYGQFISKLAMKCRVLTYDVVRSLSAPIYCRDLDTTTFKDLIDSDGKLIPEDPHSGVPRFGIPRPPRASMEDLYDRMGRINILQEAIEHMEEPITRLAMLSCIMTSTISSINLHHHSISSSRMMTSSVETRIRIISSYWARGEGFNVYFEGGLCSDEHFNAQDYWLSISREKHLGSSRSHTSTIRKPILRVIHQMITYGLRQRTTGYDKIHKNNLWLLSMFDARHQNGYANVDWEMDEKERSENSEREDLDTTTLKDLIDSDGKLIPEDPHPGMPRVGIPRPPRASMEDLYDMMGRIKILQEAIEHMEYRQSYH</sequence>
<comment type="caution">
    <text evidence="2">The sequence shown here is derived from an EMBL/GenBank/DDBJ whole genome shotgun (WGS) entry which is preliminary data.</text>
</comment>
<evidence type="ECO:0000256" key="1">
    <source>
        <dbReference type="SAM" id="MobiDB-lite"/>
    </source>
</evidence>
<evidence type="ECO:0000313" key="2">
    <source>
        <dbReference type="EMBL" id="GEZ88614.1"/>
    </source>
</evidence>
<protein>
    <submittedName>
        <fullName evidence="2">Uncharacterized protein</fullName>
    </submittedName>
</protein>
<feature type="compositionally biased region" description="Basic and acidic residues" evidence="1">
    <location>
        <begin position="321"/>
        <end position="330"/>
    </location>
</feature>
<dbReference type="AlphaFoldDB" id="A0A699IV56"/>